<gene>
    <name evidence="1" type="ORF">GSTUAT00003583001</name>
</gene>
<evidence type="ECO:0000313" key="2">
    <source>
        <dbReference type="Proteomes" id="UP001412239"/>
    </source>
</evidence>
<dbReference type="Proteomes" id="UP001412239">
    <property type="component" value="Unassembled WGS sequence"/>
</dbReference>
<keyword evidence="2" id="KW-1185">Reference proteome</keyword>
<proteinExistence type="predicted"/>
<dbReference type="EMBL" id="LN890995">
    <property type="protein sequence ID" value="CUS12344.1"/>
    <property type="molecule type" value="Genomic_DNA"/>
</dbReference>
<accession>A0A292PYW7</accession>
<organism evidence="1 2">
    <name type="scientific">Tuber aestivum</name>
    <name type="common">summer truffle</name>
    <dbReference type="NCBI Taxonomy" id="59557"/>
    <lineage>
        <taxon>Eukaryota</taxon>
        <taxon>Fungi</taxon>
        <taxon>Dikarya</taxon>
        <taxon>Ascomycota</taxon>
        <taxon>Pezizomycotina</taxon>
        <taxon>Pezizomycetes</taxon>
        <taxon>Pezizales</taxon>
        <taxon>Tuberaceae</taxon>
        <taxon>Tuber</taxon>
    </lineage>
</organism>
<reference evidence="1" key="1">
    <citation type="submission" date="2015-10" db="EMBL/GenBank/DDBJ databases">
        <authorList>
            <person name="Regsiter A."/>
            <person name="william w."/>
        </authorList>
    </citation>
    <scope>NUCLEOTIDE SEQUENCE</scope>
    <source>
        <strain evidence="1">Montdore</strain>
    </source>
</reference>
<dbReference type="AlphaFoldDB" id="A0A292PYW7"/>
<feature type="non-terminal residue" evidence="1">
    <location>
        <position position="95"/>
    </location>
</feature>
<protein>
    <submittedName>
        <fullName evidence="1">Uncharacterized protein</fullName>
    </submittedName>
</protein>
<sequence>FLVPLQCAAIHHLRFFVPPLHLSTRDRLLTAVKVLGWSNPEVFSTSLSASRNTTSASLALPWYQYNSPKRIIREWLSPFQSRFLSTFRSARHWRT</sequence>
<name>A0A292PYW7_9PEZI</name>
<evidence type="ECO:0000313" key="1">
    <source>
        <dbReference type="EMBL" id="CUS12344.1"/>
    </source>
</evidence>